<protein>
    <recommendedName>
        <fullName evidence="4">Fibronectin type III domain protein</fullName>
    </recommendedName>
</protein>
<dbReference type="InterPro" id="IPR026906">
    <property type="entry name" value="LRR_5"/>
</dbReference>
<feature type="signal peptide" evidence="1">
    <location>
        <begin position="1"/>
        <end position="27"/>
    </location>
</feature>
<dbReference type="RefSeq" id="WP_002846897.1">
    <property type="nucleotide sequence ID" value="NZ_ADKM02000012.1"/>
</dbReference>
<accession>E9S7K9</accession>
<evidence type="ECO:0000256" key="1">
    <source>
        <dbReference type="SAM" id="SignalP"/>
    </source>
</evidence>
<keyword evidence="1" id="KW-0732">Signal</keyword>
<feature type="chain" id="PRO_5039328360" description="Fibronectin type III domain protein" evidence="1">
    <location>
        <begin position="28"/>
        <end position="425"/>
    </location>
</feature>
<dbReference type="InterPro" id="IPR053139">
    <property type="entry name" value="Surface_bspA-like"/>
</dbReference>
<proteinExistence type="predicted"/>
<sequence length="425" mass="46221">MIKGKMLKTAALTAALMLTLAAAPAMQNSFVQPAALTAYAYEDTDMNYTTVEYNGISYAKYSDHVEAKGFTSGNSSASSLVIPSTVDGLPVTAIARNSFQFCDNLSSITFPSSLKTIGYYSFGFCKNLTSVTFPSSIDTIEMHAFEYCSNLSTVSFPNKLVKIHDKCFDATPWLKAKKAESKLVTVNGALIYAQEASGDITLSSDIKYVSPGAFSRNSNISSVVFPAGVTELCDSTFYMCDNLRTVELPGVTKICNMSLAGCPSLRDLKICGNLTEIEQYAFLDTDNSCTVTFYGSQSKWNSVDKPSCTFLNNANMVYDTTHTDPEPQPQTNVSPKFSNIEYNSQFHQIRFSWNKIDGATNYGIAVKLAGKWRVQGGTLSANTFSYTTPKNLTPGKSYQVALGAKVNGEWTLAESVKNAVTVTVK</sequence>
<dbReference type="InterPro" id="IPR032675">
    <property type="entry name" value="LRR_dom_sf"/>
</dbReference>
<keyword evidence="3" id="KW-1185">Reference proteome</keyword>
<dbReference type="AlphaFoldDB" id="E9S7K9"/>
<name>E9S7K9_RUMAL</name>
<gene>
    <name evidence="2" type="ORF">CUS_4934</name>
</gene>
<dbReference type="PANTHER" id="PTHR45661">
    <property type="entry name" value="SURFACE ANTIGEN"/>
    <property type="match status" value="1"/>
</dbReference>
<dbReference type="eggNOG" id="COG4886">
    <property type="taxonomic scope" value="Bacteria"/>
</dbReference>
<comment type="caution">
    <text evidence="2">The sequence shown here is derived from an EMBL/GenBank/DDBJ whole genome shotgun (WGS) entry which is preliminary data.</text>
</comment>
<dbReference type="SUPFAM" id="SSF52058">
    <property type="entry name" value="L domain-like"/>
    <property type="match status" value="1"/>
</dbReference>
<organism evidence="2 3">
    <name type="scientific">Ruminococcus albus 8</name>
    <dbReference type="NCBI Taxonomy" id="246199"/>
    <lineage>
        <taxon>Bacteria</taxon>
        <taxon>Bacillati</taxon>
        <taxon>Bacillota</taxon>
        <taxon>Clostridia</taxon>
        <taxon>Eubacteriales</taxon>
        <taxon>Oscillospiraceae</taxon>
        <taxon>Ruminococcus</taxon>
    </lineage>
</organism>
<reference evidence="2 3" key="1">
    <citation type="submission" date="2011-02" db="EMBL/GenBank/DDBJ databases">
        <authorList>
            <person name="Nelson K.E."/>
            <person name="Sutton G."/>
            <person name="Torralba M."/>
            <person name="Durkin S."/>
            <person name="Harkins D."/>
            <person name="Montgomery R."/>
            <person name="Ziemer C."/>
            <person name="Klaassens E."/>
            <person name="Ocuiv P."/>
            <person name="Morrison M."/>
        </authorList>
    </citation>
    <scope>NUCLEOTIDE SEQUENCE [LARGE SCALE GENOMIC DNA]</scope>
    <source>
        <strain evidence="2 3">8</strain>
    </source>
</reference>
<dbReference type="STRING" id="246199.CUS_4934"/>
<evidence type="ECO:0008006" key="4">
    <source>
        <dbReference type="Google" id="ProtNLM"/>
    </source>
</evidence>
<evidence type="ECO:0000313" key="2">
    <source>
        <dbReference type="EMBL" id="EGC04726.1"/>
    </source>
</evidence>
<evidence type="ECO:0000313" key="3">
    <source>
        <dbReference type="Proteomes" id="UP000004259"/>
    </source>
</evidence>
<dbReference type="Proteomes" id="UP000004259">
    <property type="component" value="Unassembled WGS sequence"/>
</dbReference>
<dbReference type="Pfam" id="PF13306">
    <property type="entry name" value="LRR_5"/>
    <property type="match status" value="2"/>
</dbReference>
<dbReference type="PANTHER" id="PTHR45661:SF3">
    <property type="entry name" value="IG-LIKE DOMAIN-CONTAINING PROTEIN"/>
    <property type="match status" value="1"/>
</dbReference>
<dbReference type="EMBL" id="ADKM02000012">
    <property type="protein sequence ID" value="EGC04726.1"/>
    <property type="molecule type" value="Genomic_DNA"/>
</dbReference>
<dbReference type="Gene3D" id="3.80.10.10">
    <property type="entry name" value="Ribonuclease Inhibitor"/>
    <property type="match status" value="1"/>
</dbReference>